<sequence length="164" mass="17811">MGKIKDYFVEQGLTVADIPKAIVLHEVVSIGFAAATWMVAYQTQPGKTLAMAVPADKRPKFLVNGYKAAMGAAKKQVEKTSFLKRISDPERLTVSCAESICFRGIIKPVTVPGKLWAAWKLTLMTKSRAHINKAPKPPSPASMTLSLAYEPTLYAALAPSVAHR</sequence>
<reference evidence="1" key="1">
    <citation type="submission" date="2021-01" db="EMBL/GenBank/DDBJ databases">
        <authorList>
            <person name="Corre E."/>
            <person name="Pelletier E."/>
            <person name="Niang G."/>
            <person name="Scheremetjew M."/>
            <person name="Finn R."/>
            <person name="Kale V."/>
            <person name="Holt S."/>
            <person name="Cochrane G."/>
            <person name="Meng A."/>
            <person name="Brown T."/>
            <person name="Cohen L."/>
        </authorList>
    </citation>
    <scope>NUCLEOTIDE SEQUENCE</scope>
    <source>
        <strain evidence="1">CCMP722</strain>
    </source>
</reference>
<organism evidence="1">
    <name type="scientific">Pyramimonas obovata</name>
    <dbReference type="NCBI Taxonomy" id="1411642"/>
    <lineage>
        <taxon>Eukaryota</taxon>
        <taxon>Viridiplantae</taxon>
        <taxon>Chlorophyta</taxon>
        <taxon>Pyramimonadophyceae</taxon>
        <taxon>Pyramimonadales</taxon>
        <taxon>Pyramimonadaceae</taxon>
        <taxon>Pyramimonas</taxon>
        <taxon>Pyramimonas incertae sedis</taxon>
    </lineage>
</organism>
<dbReference type="AlphaFoldDB" id="A0A7S0WNF0"/>
<protein>
    <submittedName>
        <fullName evidence="1">Uncharacterized protein</fullName>
    </submittedName>
</protein>
<accession>A0A7S0WNF0</accession>
<name>A0A7S0WNF0_9CHLO</name>
<proteinExistence type="predicted"/>
<dbReference type="EMBL" id="HBFA01023876">
    <property type="protein sequence ID" value="CAD8674246.1"/>
    <property type="molecule type" value="Transcribed_RNA"/>
</dbReference>
<gene>
    <name evidence="1" type="ORF">POBO1169_LOCUS12160</name>
</gene>
<evidence type="ECO:0000313" key="1">
    <source>
        <dbReference type="EMBL" id="CAD8674246.1"/>
    </source>
</evidence>